<name>A0A8K1TPQ1_9VIRU</name>
<keyword evidence="4" id="KW-0547">Nucleotide-binding</keyword>
<dbReference type="GO" id="GO:0016787">
    <property type="term" value="F:hydrolase activity"/>
    <property type="evidence" value="ECO:0007669"/>
    <property type="project" value="UniProtKB-KW"/>
</dbReference>
<proteinExistence type="predicted"/>
<sequence length="638" mass="71896">MPQGTSAGPYMKVKYHITNKRDLFRVTSKEGAPQVLGFADTPAARDLAEQFNAMCHLIEQGEAPLFVVKDNIKVELLPLEKIQNGESRVFCECDLAVNMVLRRYTGAFAAALVENHPFLGIATGMNPYLFPTFTHKHTPTCYQTICTDLKRMDKTLHPAFIYLYFLCIKACYRKGNTVDDESWQALTKMLSSTIHIFNGILYSVEGGNPSGMFGTGQLNSVVILFVIIKEFRRVQANIGLRVFSPTYFDASVKKEILGDDMRIRVLPSLGITFESMKTAFAECGLECVPSKTPGGELGDFCSRAYYWDKDEQVIYPCLKEDTIIDLVLWVHPTEPEVMVANFSMAMFEASLRDEPFFKKIVKAVKLQMDKLSLPEIPFFTYKEHRKHFAKYVRGEEASPMLTDIGPNIVFDYTIDESPIIRQMDYVGALLALYAQNKREFDGTFTSSRNAATGIWEFTLNLGGTSYVGSGAKKASAKNDAFRQAYVVKNDEMPKRNAANTGPWHKHSLRYRTEPSSDGLHRVLAVYFDDKRLCELSGYPERITEQTPESCIKAMIDRHTDFVLGRRSIVQDDIILHEADCDGQHVPVYDSFSSLDRLSPLNSEEEDFVGLYAPSDTTTEDEMDNDDSGLEDQPLLGGH</sequence>
<keyword evidence="1" id="KW-0696">RNA-directed RNA polymerase</keyword>
<evidence type="ECO:0000256" key="4">
    <source>
        <dbReference type="ARBA" id="ARBA00022741"/>
    </source>
</evidence>
<evidence type="ECO:0000256" key="5">
    <source>
        <dbReference type="ARBA" id="ARBA00022801"/>
    </source>
</evidence>
<keyword evidence="6" id="KW-0693">Viral RNA replication</keyword>
<keyword evidence="2" id="KW-0808">Transferase</keyword>
<dbReference type="GO" id="GO:0003723">
    <property type="term" value="F:RNA binding"/>
    <property type="evidence" value="ECO:0007669"/>
    <property type="project" value="InterPro"/>
</dbReference>
<keyword evidence="3" id="KW-0548">Nucleotidyltransferase</keyword>
<reference evidence="9" key="1">
    <citation type="submission" date="2021-09" db="EMBL/GenBank/DDBJ databases">
        <title>Diversity of the virome associated with alfalfa (Medicago sativa L.) in Washington and Idaho States, USA.</title>
        <authorList>
            <person name="Nemchinov L."/>
            <person name="Irish B."/>
            <person name="Grinstead S."/>
            <person name="Shao J."/>
            <person name="Vieira P."/>
        </authorList>
    </citation>
    <scope>NUCLEOTIDE SEQUENCE</scope>
    <source>
        <strain evidence="9">AAPLV1</strain>
    </source>
</reference>
<evidence type="ECO:0000256" key="7">
    <source>
        <dbReference type="SAM" id="MobiDB-lite"/>
    </source>
</evidence>
<evidence type="ECO:0000259" key="8">
    <source>
        <dbReference type="PROSITE" id="PS50507"/>
    </source>
</evidence>
<feature type="region of interest" description="Disordered" evidence="7">
    <location>
        <begin position="606"/>
        <end position="638"/>
    </location>
</feature>
<dbReference type="GO" id="GO:0039694">
    <property type="term" value="P:viral RNA genome replication"/>
    <property type="evidence" value="ECO:0007669"/>
    <property type="project" value="InterPro"/>
</dbReference>
<dbReference type="PROSITE" id="PS50507">
    <property type="entry name" value="RDRP_SSRNA_POS"/>
    <property type="match status" value="1"/>
</dbReference>
<dbReference type="GO" id="GO:0000166">
    <property type="term" value="F:nucleotide binding"/>
    <property type="evidence" value="ECO:0007669"/>
    <property type="project" value="UniProtKB-KW"/>
</dbReference>
<accession>A0A8K1TPQ1</accession>
<dbReference type="InterPro" id="IPR007094">
    <property type="entry name" value="RNA-dir_pol_PSvirus"/>
</dbReference>
<evidence type="ECO:0000256" key="2">
    <source>
        <dbReference type="ARBA" id="ARBA00022679"/>
    </source>
</evidence>
<dbReference type="GO" id="GO:0003968">
    <property type="term" value="F:RNA-directed RNA polymerase activity"/>
    <property type="evidence" value="ECO:0007669"/>
    <property type="project" value="UniProtKB-KW"/>
</dbReference>
<keyword evidence="5" id="KW-0378">Hydrolase</keyword>
<dbReference type="CDD" id="cd00048">
    <property type="entry name" value="DSRM_SF"/>
    <property type="match status" value="1"/>
</dbReference>
<dbReference type="Gene3D" id="3.30.70.270">
    <property type="match status" value="1"/>
</dbReference>
<dbReference type="SUPFAM" id="SSF56672">
    <property type="entry name" value="DNA/RNA polymerases"/>
    <property type="match status" value="1"/>
</dbReference>
<feature type="compositionally biased region" description="Acidic residues" evidence="7">
    <location>
        <begin position="617"/>
        <end position="629"/>
    </location>
</feature>
<dbReference type="InterPro" id="IPR043502">
    <property type="entry name" value="DNA/RNA_pol_sf"/>
</dbReference>
<dbReference type="InterPro" id="IPR043128">
    <property type="entry name" value="Rev_trsase/Diguanyl_cyclase"/>
</dbReference>
<dbReference type="Pfam" id="PF00680">
    <property type="entry name" value="RdRP_1"/>
    <property type="match status" value="1"/>
</dbReference>
<organism evidence="9">
    <name type="scientific">Alfalfa-associated picorna-like virus 1</name>
    <dbReference type="NCBI Taxonomy" id="2893979"/>
    <lineage>
        <taxon>Viruses</taxon>
        <taxon>Riboviria</taxon>
        <taxon>Orthornavirae</taxon>
        <taxon>Pisuviricota</taxon>
        <taxon>Pisoniviricetes</taxon>
        <taxon>Picornavirales</taxon>
    </lineage>
</organism>
<dbReference type="InterPro" id="IPR001205">
    <property type="entry name" value="RNA-dir_pol_C"/>
</dbReference>
<dbReference type="EMBL" id="OK514709">
    <property type="protein sequence ID" value="UGO47151.1"/>
    <property type="molecule type" value="Genomic_RNA"/>
</dbReference>
<protein>
    <recommendedName>
        <fullName evidence="8">RdRp catalytic domain-containing protein</fullName>
    </recommendedName>
</protein>
<feature type="domain" description="RdRp catalytic" evidence="8">
    <location>
        <begin position="142"/>
        <end position="273"/>
    </location>
</feature>
<evidence type="ECO:0000256" key="6">
    <source>
        <dbReference type="ARBA" id="ARBA00022953"/>
    </source>
</evidence>
<evidence type="ECO:0000313" key="9">
    <source>
        <dbReference type="EMBL" id="UGO47151.1"/>
    </source>
</evidence>
<evidence type="ECO:0000256" key="1">
    <source>
        <dbReference type="ARBA" id="ARBA00022484"/>
    </source>
</evidence>
<evidence type="ECO:0000256" key="3">
    <source>
        <dbReference type="ARBA" id="ARBA00022695"/>
    </source>
</evidence>
<dbReference type="GO" id="GO:0006351">
    <property type="term" value="P:DNA-templated transcription"/>
    <property type="evidence" value="ECO:0007669"/>
    <property type="project" value="InterPro"/>
</dbReference>